<reference evidence="2 3" key="1">
    <citation type="submission" date="2019-07" db="EMBL/GenBank/DDBJ databases">
        <title>Draft genome assembly of a fouling barnacle, Amphibalanus amphitrite (Darwin, 1854): The first reference genome for Thecostraca.</title>
        <authorList>
            <person name="Kim W."/>
        </authorList>
    </citation>
    <scope>NUCLEOTIDE SEQUENCE [LARGE SCALE GENOMIC DNA]</scope>
    <source>
        <strain evidence="2">SNU_AA5</strain>
        <tissue evidence="2">Soma without cirri and trophi</tissue>
    </source>
</reference>
<dbReference type="PANTHER" id="PTHR31432:SF0">
    <property type="entry name" value="INTRAFLAGELLAR TRANSPORT PROTEIN 74 HOMOLOG"/>
    <property type="match status" value="1"/>
</dbReference>
<dbReference type="GO" id="GO:0030992">
    <property type="term" value="C:intraciliary transport particle B"/>
    <property type="evidence" value="ECO:0007669"/>
    <property type="project" value="InterPro"/>
</dbReference>
<organism evidence="2 3">
    <name type="scientific">Amphibalanus amphitrite</name>
    <name type="common">Striped barnacle</name>
    <name type="synonym">Balanus amphitrite</name>
    <dbReference type="NCBI Taxonomy" id="1232801"/>
    <lineage>
        <taxon>Eukaryota</taxon>
        <taxon>Metazoa</taxon>
        <taxon>Ecdysozoa</taxon>
        <taxon>Arthropoda</taxon>
        <taxon>Crustacea</taxon>
        <taxon>Multicrustacea</taxon>
        <taxon>Cirripedia</taxon>
        <taxon>Thoracica</taxon>
        <taxon>Thoracicalcarea</taxon>
        <taxon>Balanomorpha</taxon>
        <taxon>Balanoidea</taxon>
        <taxon>Balanidae</taxon>
        <taxon>Amphibalaninae</taxon>
        <taxon>Amphibalanus</taxon>
    </lineage>
</organism>
<protein>
    <submittedName>
        <fullName evidence="2">Intraflagellar transport protein 74</fullName>
    </submittedName>
</protein>
<feature type="region of interest" description="Disordered" evidence="1">
    <location>
        <begin position="1"/>
        <end position="21"/>
    </location>
</feature>
<dbReference type="PANTHER" id="PTHR31432">
    <property type="entry name" value="INTRAFLAGELLAR TRANSPORT PROTEIN 74 HOMOLOG"/>
    <property type="match status" value="1"/>
</dbReference>
<comment type="caution">
    <text evidence="2">The sequence shown here is derived from an EMBL/GenBank/DDBJ whole genome shotgun (WGS) entry which is preliminary data.</text>
</comment>
<dbReference type="GO" id="GO:0005929">
    <property type="term" value="C:cilium"/>
    <property type="evidence" value="ECO:0007669"/>
    <property type="project" value="TreeGrafter"/>
</dbReference>
<evidence type="ECO:0000313" key="3">
    <source>
        <dbReference type="Proteomes" id="UP000440578"/>
    </source>
</evidence>
<dbReference type="GO" id="GO:0035735">
    <property type="term" value="P:intraciliary transport involved in cilium assembly"/>
    <property type="evidence" value="ECO:0007669"/>
    <property type="project" value="TreeGrafter"/>
</dbReference>
<dbReference type="GO" id="GO:0048487">
    <property type="term" value="F:beta-tubulin binding"/>
    <property type="evidence" value="ECO:0007669"/>
    <property type="project" value="InterPro"/>
</dbReference>
<feature type="compositionally biased region" description="Acidic residues" evidence="1">
    <location>
        <begin position="1"/>
        <end position="10"/>
    </location>
</feature>
<accession>A0A6A4VSW1</accession>
<keyword evidence="2" id="KW-0966">Cell projection</keyword>
<dbReference type="Proteomes" id="UP000440578">
    <property type="component" value="Unassembled WGS sequence"/>
</dbReference>
<dbReference type="AlphaFoldDB" id="A0A6A4VSW1"/>
<dbReference type="EMBL" id="VIIS01001463">
    <property type="protein sequence ID" value="KAF0297866.1"/>
    <property type="molecule type" value="Genomic_DNA"/>
</dbReference>
<evidence type="ECO:0000256" key="1">
    <source>
        <dbReference type="SAM" id="MobiDB-lite"/>
    </source>
</evidence>
<evidence type="ECO:0000313" key="2">
    <source>
        <dbReference type="EMBL" id="KAF0297866.1"/>
    </source>
</evidence>
<name>A0A6A4VSW1_AMPAM</name>
<dbReference type="InterPro" id="IPR029602">
    <property type="entry name" value="IFT74"/>
</dbReference>
<keyword evidence="2" id="KW-0969">Cilium</keyword>
<feature type="compositionally biased region" description="Basic and acidic residues" evidence="1">
    <location>
        <begin position="11"/>
        <end position="21"/>
    </location>
</feature>
<gene>
    <name evidence="2" type="primary">IFT74_3</name>
    <name evidence="2" type="ORF">FJT64_004730</name>
</gene>
<dbReference type="OrthoDB" id="444379at2759"/>
<keyword evidence="2" id="KW-0282">Flagellum</keyword>
<sequence>MGPSGDLEDSNSERNLKYRELRRREQEMQEFLRTYEQTKGAETRAVGAAQAEVVRTLEGVSRSLAHLRHLPS</sequence>
<proteinExistence type="predicted"/>
<keyword evidence="3" id="KW-1185">Reference proteome</keyword>